<keyword evidence="7" id="KW-0653">Protein transport</keyword>
<dbReference type="Pfam" id="PF08506">
    <property type="entry name" value="Cse1"/>
    <property type="match status" value="1"/>
</dbReference>
<dbReference type="InterPro" id="IPR013713">
    <property type="entry name" value="XPO2_central"/>
</dbReference>
<dbReference type="Gene3D" id="1.25.10.10">
    <property type="entry name" value="Leucine-rich Repeat Variant"/>
    <property type="match status" value="1"/>
</dbReference>
<feature type="domain" description="Importin N-terminal" evidence="10">
    <location>
        <begin position="26"/>
        <end position="98"/>
    </location>
</feature>
<dbReference type="GO" id="GO:0006611">
    <property type="term" value="P:protein export from nucleus"/>
    <property type="evidence" value="ECO:0007669"/>
    <property type="project" value="TreeGrafter"/>
</dbReference>
<keyword evidence="5" id="KW-0813">Transport</keyword>
<evidence type="ECO:0000259" key="10">
    <source>
        <dbReference type="PROSITE" id="PS50166"/>
    </source>
</evidence>
<evidence type="ECO:0000256" key="7">
    <source>
        <dbReference type="ARBA" id="ARBA00022927"/>
    </source>
</evidence>
<reference evidence="11 12" key="1">
    <citation type="submission" date="2019-10" db="EMBL/GenBank/DDBJ databases">
        <title>Assembly and Annotation for the nematode Trichostrongylus colubriformis.</title>
        <authorList>
            <person name="Martin J."/>
        </authorList>
    </citation>
    <scope>NUCLEOTIDE SEQUENCE [LARGE SCALE GENOMIC DNA]</scope>
    <source>
        <strain evidence="11">G859</strain>
        <tissue evidence="11">Whole worm</tissue>
    </source>
</reference>
<comment type="subcellular location">
    <subcellularLocation>
        <location evidence="2">Cytoplasm</location>
    </subcellularLocation>
    <subcellularLocation>
        <location evidence="1">Nucleus</location>
    </subcellularLocation>
</comment>
<dbReference type="InterPro" id="IPR016024">
    <property type="entry name" value="ARM-type_fold"/>
</dbReference>
<dbReference type="PANTHER" id="PTHR10997">
    <property type="entry name" value="IMPORTIN-7, 8, 11"/>
    <property type="match status" value="1"/>
</dbReference>
<dbReference type="InterPro" id="IPR001494">
    <property type="entry name" value="Importin-beta_N"/>
</dbReference>
<keyword evidence="12" id="KW-1185">Reference proteome</keyword>
<evidence type="ECO:0000256" key="1">
    <source>
        <dbReference type="ARBA" id="ARBA00004123"/>
    </source>
</evidence>
<evidence type="ECO:0000256" key="3">
    <source>
        <dbReference type="ARBA" id="ARBA00008669"/>
    </source>
</evidence>
<dbReference type="Pfam" id="PF03378">
    <property type="entry name" value="CAS_CSE1"/>
    <property type="match status" value="1"/>
</dbReference>
<evidence type="ECO:0000313" key="12">
    <source>
        <dbReference type="Proteomes" id="UP001331761"/>
    </source>
</evidence>
<dbReference type="EMBL" id="WIXE01013519">
    <property type="protein sequence ID" value="KAK5975034.1"/>
    <property type="molecule type" value="Genomic_DNA"/>
</dbReference>
<proteinExistence type="inferred from homology"/>
<dbReference type="GO" id="GO:0005829">
    <property type="term" value="C:cytosol"/>
    <property type="evidence" value="ECO:0007669"/>
    <property type="project" value="TreeGrafter"/>
</dbReference>
<dbReference type="GO" id="GO:0005049">
    <property type="term" value="F:nuclear export signal receptor activity"/>
    <property type="evidence" value="ECO:0007669"/>
    <property type="project" value="TreeGrafter"/>
</dbReference>
<dbReference type="GO" id="GO:0006606">
    <property type="term" value="P:protein import into nucleus"/>
    <property type="evidence" value="ECO:0007669"/>
    <property type="project" value="TreeGrafter"/>
</dbReference>
<dbReference type="SUPFAM" id="SSF48371">
    <property type="entry name" value="ARM repeat"/>
    <property type="match status" value="1"/>
</dbReference>
<dbReference type="GO" id="GO:0031267">
    <property type="term" value="F:small GTPase binding"/>
    <property type="evidence" value="ECO:0007669"/>
    <property type="project" value="InterPro"/>
</dbReference>
<comment type="similarity">
    <text evidence="3">Belongs to the XPO2/CSE1 family.</text>
</comment>
<dbReference type="InterPro" id="IPR011989">
    <property type="entry name" value="ARM-like"/>
</dbReference>
<dbReference type="PROSITE" id="PS50166">
    <property type="entry name" value="IMPORTIN_B_NT"/>
    <property type="match status" value="1"/>
</dbReference>
<dbReference type="PANTHER" id="PTHR10997:SF8">
    <property type="entry name" value="EXPORTIN-2"/>
    <property type="match status" value="1"/>
</dbReference>
<dbReference type="Pfam" id="PF03810">
    <property type="entry name" value="IBN_N"/>
    <property type="match status" value="1"/>
</dbReference>
<dbReference type="GO" id="GO:0005635">
    <property type="term" value="C:nuclear envelope"/>
    <property type="evidence" value="ECO:0007669"/>
    <property type="project" value="TreeGrafter"/>
</dbReference>
<keyword evidence="6" id="KW-0963">Cytoplasm</keyword>
<dbReference type="InterPro" id="IPR005043">
    <property type="entry name" value="XPO2_C"/>
</dbReference>
<evidence type="ECO:0000256" key="5">
    <source>
        <dbReference type="ARBA" id="ARBA00022448"/>
    </source>
</evidence>
<dbReference type="SMART" id="SM00913">
    <property type="entry name" value="IBN_N"/>
    <property type="match status" value="1"/>
</dbReference>
<sequence length="949" mass="106103">MDENVQQVSLALQGTLQLDPNIRKLAENRIREFEKVSGFATLLLKLVCSDEAVPEIRMAAAVALKNFIRKNWGETPEIDMAPEEEEQIRQSVLKGVFLIKGTLQGQLSHAVQLMAKRDFPDRWPTLVPSLADHLKVDDLGRLTAALLAMDQLFKKFRYESKSTALWTELKSCLLTVQEPLTLVYAKMVEFVPQRQTMSSESLVQWLEILCLVCKVFHSLCFQDLPEYFEDNLKPWIEGFLEIMKMDCPALFSSAGEATFLDELKMEVCEIFTLYAQRFEEEINPFMQNIIQSVWQLVVQTGHETRFDGMVCAALEFLSIICQKNHYECYFIGEGVLQTIAQDVCVKNLHLRQEDLDMFEDEPIEYMKKDIEGTDSCTRRRGAIDLVRALCRKFEERLVPVLAQIVQSLCSEGDWIKLDVVYCLVTAIASKTETAKSGVTSTSQLINVADYYAGQVRGHLTANIDDVPILKADALKFVVTFRNQLPAEVLVEVVKAADRLLTSRFSILHKYAAYAIDRLLLVKEPNSTAPLLTARVVPVGSLLTNLVTGFDKDLKAQNSPYLIKAILRCVAILDEESARHGQQIASKLSSLVAAATKSPADAVHTHFLFETMCVLIKKTESLPQGNLDAELMPLIETILSQDIADLIPYALQITGVLLSSSLTRSQAVDQKYISFLPYLLSTELWARSANVPAALTVLETFLKYCPELVMRDNGALVMQHFSRLVGSKSLDQYGFQMANAILPVIEMVQGVENPMSVLLNNMFRRVQFSKTPKFMKHFVVFLCRFAIVRGAEHLAKSVEAIQTGMFRMLLEKVLVAELATLQNLTTLSDKRTIAIGVANMLADATNYVGDQYGPLAIGTAQLIEAPSATDRPALSPEEEQASMYNAEGEFTNPYCRLSYATRADPLVPEITNFKDYLASAVLQRGPAANSAVEACIPAELRTHLMSYASL</sequence>
<protein>
    <recommendedName>
        <fullName evidence="4">Exportin-2</fullName>
    </recommendedName>
    <alternativeName>
        <fullName evidence="9">Importin-alpha re-exporter</fullName>
    </alternativeName>
</protein>
<evidence type="ECO:0000256" key="2">
    <source>
        <dbReference type="ARBA" id="ARBA00004496"/>
    </source>
</evidence>
<evidence type="ECO:0000256" key="8">
    <source>
        <dbReference type="ARBA" id="ARBA00023242"/>
    </source>
</evidence>
<comment type="caution">
    <text evidence="11">The sequence shown here is derived from an EMBL/GenBank/DDBJ whole genome shotgun (WGS) entry which is preliminary data.</text>
</comment>
<accession>A0AAN8J1H9</accession>
<name>A0AAN8J1H9_TRICO</name>
<evidence type="ECO:0000256" key="4">
    <source>
        <dbReference type="ARBA" id="ARBA00018945"/>
    </source>
</evidence>
<evidence type="ECO:0000256" key="6">
    <source>
        <dbReference type="ARBA" id="ARBA00022490"/>
    </source>
</evidence>
<dbReference type="Proteomes" id="UP001331761">
    <property type="component" value="Unassembled WGS sequence"/>
</dbReference>
<evidence type="ECO:0000256" key="9">
    <source>
        <dbReference type="ARBA" id="ARBA00030693"/>
    </source>
</evidence>
<keyword evidence="8" id="KW-0539">Nucleus</keyword>
<organism evidence="11 12">
    <name type="scientific">Trichostrongylus colubriformis</name>
    <name type="common">Black scour worm</name>
    <dbReference type="NCBI Taxonomy" id="6319"/>
    <lineage>
        <taxon>Eukaryota</taxon>
        <taxon>Metazoa</taxon>
        <taxon>Ecdysozoa</taxon>
        <taxon>Nematoda</taxon>
        <taxon>Chromadorea</taxon>
        <taxon>Rhabditida</taxon>
        <taxon>Rhabditina</taxon>
        <taxon>Rhabditomorpha</taxon>
        <taxon>Strongyloidea</taxon>
        <taxon>Trichostrongylidae</taxon>
        <taxon>Trichostrongylus</taxon>
    </lineage>
</organism>
<gene>
    <name evidence="11" type="ORF">GCK32_007375</name>
</gene>
<dbReference type="AlphaFoldDB" id="A0AAN8J1H9"/>
<evidence type="ECO:0000313" key="11">
    <source>
        <dbReference type="EMBL" id="KAK5975034.1"/>
    </source>
</evidence>